<dbReference type="Proteomes" id="UP000019132">
    <property type="component" value="Unassembled WGS sequence"/>
</dbReference>
<dbReference type="EnsemblProtists" id="PYU1_T013851">
    <property type="protein sequence ID" value="PYU1_T013851"/>
    <property type="gene ID" value="PYU1_G013822"/>
</dbReference>
<dbReference type="InterPro" id="IPR036034">
    <property type="entry name" value="PDZ_sf"/>
</dbReference>
<feature type="region of interest" description="Disordered" evidence="5">
    <location>
        <begin position="373"/>
        <end position="399"/>
    </location>
</feature>
<dbReference type="FunFam" id="2.30.42.10:FF:000107">
    <property type="entry name" value="26S proteasome non-ATPase regulatory subunit 9"/>
    <property type="match status" value="1"/>
</dbReference>
<dbReference type="InterPro" id="IPR041489">
    <property type="entry name" value="PDZ_6"/>
</dbReference>
<name>K3X9F2_GLOUD</name>
<evidence type="ECO:0000313" key="7">
    <source>
        <dbReference type="EnsemblProtists" id="PYU1_T013851"/>
    </source>
</evidence>
<feature type="region of interest" description="Disordered" evidence="5">
    <location>
        <begin position="229"/>
        <end position="248"/>
    </location>
</feature>
<feature type="region of interest" description="Disordered" evidence="5">
    <location>
        <begin position="484"/>
        <end position="533"/>
    </location>
</feature>
<evidence type="ECO:0000259" key="6">
    <source>
        <dbReference type="Pfam" id="PF17820"/>
    </source>
</evidence>
<dbReference type="Gene3D" id="2.30.42.10">
    <property type="match status" value="1"/>
</dbReference>
<dbReference type="VEuPathDB" id="FungiDB:PYU1_G013822"/>
<keyword evidence="2 4" id="KW-0040">ANK repeat</keyword>
<evidence type="ECO:0000313" key="8">
    <source>
        <dbReference type="Proteomes" id="UP000019132"/>
    </source>
</evidence>
<dbReference type="InterPro" id="IPR002110">
    <property type="entry name" value="Ankyrin_rpt"/>
</dbReference>
<dbReference type="PANTHER" id="PTHR24198:SF165">
    <property type="entry name" value="ANKYRIN REPEAT-CONTAINING PROTEIN-RELATED"/>
    <property type="match status" value="1"/>
</dbReference>
<keyword evidence="3" id="KW-0143">Chaperone</keyword>
<keyword evidence="8" id="KW-1185">Reference proteome</keyword>
<organism evidence="7 8">
    <name type="scientific">Globisporangium ultimum (strain ATCC 200006 / CBS 805.95 / DAOM BR144)</name>
    <name type="common">Pythium ultimum</name>
    <dbReference type="NCBI Taxonomy" id="431595"/>
    <lineage>
        <taxon>Eukaryota</taxon>
        <taxon>Sar</taxon>
        <taxon>Stramenopiles</taxon>
        <taxon>Oomycota</taxon>
        <taxon>Peronosporomycetes</taxon>
        <taxon>Pythiales</taxon>
        <taxon>Pythiaceae</taxon>
        <taxon>Globisporangium</taxon>
    </lineage>
</organism>
<dbReference type="InParanoid" id="K3X9F2"/>
<dbReference type="eggNOG" id="KOG3129">
    <property type="taxonomic scope" value="Eukaryota"/>
</dbReference>
<dbReference type="STRING" id="431595.K3X9F2"/>
<evidence type="ECO:0000256" key="5">
    <source>
        <dbReference type="SAM" id="MobiDB-lite"/>
    </source>
</evidence>
<evidence type="ECO:0000256" key="1">
    <source>
        <dbReference type="ARBA" id="ARBA00022737"/>
    </source>
</evidence>
<reference evidence="7" key="3">
    <citation type="submission" date="2015-02" db="UniProtKB">
        <authorList>
            <consortium name="EnsemblProtists"/>
        </authorList>
    </citation>
    <scope>IDENTIFICATION</scope>
    <source>
        <strain evidence="7">DAOM BR144</strain>
    </source>
</reference>
<accession>K3X9F2</accession>
<dbReference type="SUPFAM" id="SSF50156">
    <property type="entry name" value="PDZ domain-like"/>
    <property type="match status" value="1"/>
</dbReference>
<dbReference type="Pfam" id="PF12796">
    <property type="entry name" value="Ank_2"/>
    <property type="match status" value="2"/>
</dbReference>
<dbReference type="EMBL" id="GL376595">
    <property type="status" value="NOT_ANNOTATED_CDS"/>
    <property type="molecule type" value="Genomic_DNA"/>
</dbReference>
<evidence type="ECO:0000256" key="4">
    <source>
        <dbReference type="PROSITE-ProRule" id="PRU00023"/>
    </source>
</evidence>
<evidence type="ECO:0000256" key="3">
    <source>
        <dbReference type="ARBA" id="ARBA00023186"/>
    </source>
</evidence>
<dbReference type="PANTHER" id="PTHR24198">
    <property type="entry name" value="ANKYRIN REPEAT AND PROTEIN KINASE DOMAIN-CONTAINING PROTEIN"/>
    <property type="match status" value="1"/>
</dbReference>
<keyword evidence="1" id="KW-0677">Repeat</keyword>
<reference evidence="8" key="1">
    <citation type="journal article" date="2010" name="Genome Biol.">
        <title>Genome sequence of the necrotrophic plant pathogen Pythium ultimum reveals original pathogenicity mechanisms and effector repertoire.</title>
        <authorList>
            <person name="Levesque C.A."/>
            <person name="Brouwer H."/>
            <person name="Cano L."/>
            <person name="Hamilton J.P."/>
            <person name="Holt C."/>
            <person name="Huitema E."/>
            <person name="Raffaele S."/>
            <person name="Robideau G.P."/>
            <person name="Thines M."/>
            <person name="Win J."/>
            <person name="Zerillo M.M."/>
            <person name="Beakes G.W."/>
            <person name="Boore J.L."/>
            <person name="Busam D."/>
            <person name="Dumas B."/>
            <person name="Ferriera S."/>
            <person name="Fuerstenberg S.I."/>
            <person name="Gachon C.M."/>
            <person name="Gaulin E."/>
            <person name="Govers F."/>
            <person name="Grenville-Briggs L."/>
            <person name="Horner N."/>
            <person name="Hostetler J."/>
            <person name="Jiang R.H."/>
            <person name="Johnson J."/>
            <person name="Krajaejun T."/>
            <person name="Lin H."/>
            <person name="Meijer H.J."/>
            <person name="Moore B."/>
            <person name="Morris P."/>
            <person name="Phuntmart V."/>
            <person name="Puiu D."/>
            <person name="Shetty J."/>
            <person name="Stajich J.E."/>
            <person name="Tripathy S."/>
            <person name="Wawra S."/>
            <person name="van West P."/>
            <person name="Whitty B.R."/>
            <person name="Coutinho P.M."/>
            <person name="Henrissat B."/>
            <person name="Martin F."/>
            <person name="Thomas P.D."/>
            <person name="Tyler B.M."/>
            <person name="De Vries R.P."/>
            <person name="Kamoun S."/>
            <person name="Yandell M."/>
            <person name="Tisserat N."/>
            <person name="Buell C.R."/>
        </authorList>
    </citation>
    <scope>NUCLEOTIDE SEQUENCE</scope>
    <source>
        <strain evidence="8">DAOM:BR144</strain>
    </source>
</reference>
<dbReference type="PROSITE" id="PS50297">
    <property type="entry name" value="ANK_REP_REGION"/>
    <property type="match status" value="1"/>
</dbReference>
<dbReference type="PROSITE" id="PS50088">
    <property type="entry name" value="ANK_REPEAT"/>
    <property type="match status" value="1"/>
</dbReference>
<dbReference type="AlphaFoldDB" id="K3X9F2"/>
<feature type="compositionally biased region" description="Basic and acidic residues" evidence="5">
    <location>
        <begin position="484"/>
        <end position="509"/>
    </location>
</feature>
<dbReference type="InterPro" id="IPR036770">
    <property type="entry name" value="Ankyrin_rpt-contain_sf"/>
</dbReference>
<proteinExistence type="predicted"/>
<protein>
    <recommendedName>
        <fullName evidence="6">PDZ domain-containing protein</fullName>
    </recommendedName>
</protein>
<dbReference type="Pfam" id="PF17820">
    <property type="entry name" value="PDZ_6"/>
    <property type="match status" value="1"/>
</dbReference>
<dbReference type="SUPFAM" id="SSF48403">
    <property type="entry name" value="Ankyrin repeat"/>
    <property type="match status" value="1"/>
</dbReference>
<evidence type="ECO:0000256" key="2">
    <source>
        <dbReference type="ARBA" id="ARBA00023043"/>
    </source>
</evidence>
<feature type="repeat" description="ANK" evidence="4">
    <location>
        <begin position="1068"/>
        <end position="1090"/>
    </location>
</feature>
<feature type="compositionally biased region" description="Basic and acidic residues" evidence="5">
    <location>
        <begin position="523"/>
        <end position="533"/>
    </location>
</feature>
<reference evidence="8" key="2">
    <citation type="submission" date="2010-04" db="EMBL/GenBank/DDBJ databases">
        <authorList>
            <person name="Buell R."/>
            <person name="Hamilton J."/>
            <person name="Hostetler J."/>
        </authorList>
    </citation>
    <scope>NUCLEOTIDE SEQUENCE [LARGE SCALE GENOMIC DNA]</scope>
    <source>
        <strain evidence="8">DAOM:BR144</strain>
    </source>
</reference>
<feature type="domain" description="PDZ" evidence="6">
    <location>
        <begin position="635"/>
        <end position="690"/>
    </location>
</feature>
<dbReference type="HOGENOM" id="CLU_002776_0_0_1"/>
<dbReference type="SMART" id="SM00248">
    <property type="entry name" value="ANK"/>
    <property type="match status" value="6"/>
</dbReference>
<sequence>MITSSSKRRVFSLSVEINAPWSAFNLPPPEDSIDTSLAMPTAAMARDGGYVKGVQPCCVVPLLPQKSPLHGDSHGAKSPHHTASDAPVVANGFDRLLMLRQMQVTGDLSTSSSSTISQRVQGNVLSPIAHAPPHPVFEVSAAQNHKERKAAEALRRQEVARMAQEDYVGTPEGDARMARQNERAHMAEEELYMIRIVSAEKAQRRAEQLQQQRDADARTREMYLAKMRMERDVQQQRAKEQEEERRRVTEEKMKALKAAADAKAREEYTARQTQLATSELLAKEQRISDMETALLAIEDVIAVAMRQQYNAECERKRQIAIEEAQWKQFEAIEAQKQLEATLARRATQAEQYEQDKQRRMEIHRLQRERARLAEEKQQKHKQLQHLSSLNPKTSDTGSHYGDQDQAAAIVQENPENIAEIAVNTMDFPNQEVGQATLRKEVACDAESNASTTLIDIPKQNDLQMDHHILDLKELPPLNGEAKAAHLEEDKGEGQCEPHRGDQSHEREYDHNDDEPTASTHTALDVEKDQDSPKIEQLDCFESTKSTAAVMDDPPVLYEPNQSIIAVADTANSKLDADNALVAYTKQTKTAETSYATDSSAAPEDSDRFQYDSMTAPTTVSTREARRLRLHPFAQVAQVKQDSPAMEAALQADDLLIHFGGITSMTPNCLLQIAQHVQAAVNQEIELLVLRPEQHDIGGSVEMYTQAIVRLRPRKWKGKGLLGCQLNPFHWPEEIESDVEATGTDIDDTGADVDAHLRVLVFCDVLSDSIAAQSGIQNGDLLMQCDELGDKVTDFAAVSRYLETSSTTRRGLGLQRWLPEEQCYEQLHVSLLASSSSSESLGCTLTTFAAYYYGMSRTPATVESSQSSSSSPCLDCYYTTLATSIHAAALQGHVNCLEALYQASHHEIRNAEDASPRHNNNAMLDWRDDDGRSPLFYACFANQVACVQFVLSCLMRNDEIFDPVTGSDLYGDSPLHAATSSDCSGIVILLLESKYIHVDVVNHAQVACVHVAPNLAMLQLLGEQFNADLLVTDSDGRMPLTHACLRNDVESVAYLCAKHPDFVDYADASGNTPLHLTAWMGFVDVLTVLLQYVPSIALFVENQDGANALDVALASESSECAIILQQRMDASDVDNGLMPATEVSVSVYS</sequence>
<dbReference type="Gene3D" id="1.25.40.20">
    <property type="entry name" value="Ankyrin repeat-containing domain"/>
    <property type="match status" value="2"/>
</dbReference>
<dbReference type="OMA" id="SACEECY"/>
<dbReference type="eggNOG" id="KOG4177">
    <property type="taxonomic scope" value="Eukaryota"/>
</dbReference>